<dbReference type="OrthoDB" id="8183300at2759"/>
<dbReference type="AlphaFoldDB" id="A0A9C6X4J1"/>
<evidence type="ECO:0000313" key="1">
    <source>
        <dbReference type="Proteomes" id="UP000504606"/>
    </source>
</evidence>
<keyword evidence="1" id="KW-1185">Reference proteome</keyword>
<name>A0A9C6X4J1_FRAOC</name>
<proteinExistence type="predicted"/>
<accession>A0A9C6X4J1</accession>
<evidence type="ECO:0000313" key="2">
    <source>
        <dbReference type="RefSeq" id="XP_052128962.1"/>
    </source>
</evidence>
<dbReference type="RefSeq" id="XP_052128962.1">
    <property type="nucleotide sequence ID" value="XM_052273002.1"/>
</dbReference>
<protein>
    <submittedName>
        <fullName evidence="2">Uncharacterized protein LOC113215853 isoform X1</fullName>
    </submittedName>
</protein>
<reference evidence="2" key="1">
    <citation type="submission" date="2025-08" db="UniProtKB">
        <authorList>
            <consortium name="RefSeq"/>
        </authorList>
    </citation>
    <scope>IDENTIFICATION</scope>
    <source>
        <tissue evidence="2">Whole organism</tissue>
    </source>
</reference>
<dbReference type="GeneID" id="113215853"/>
<dbReference type="Proteomes" id="UP000504606">
    <property type="component" value="Unplaced"/>
</dbReference>
<sequence>MEKLSCQFSFCMISRLLKALLLPVCFLLLSDARLSGQFGQRRTGGARKTVLSPRILRLEHCPGSGTKHFVYFHNYTSVVDERGIVYLSVVMEFFKTAKSLSMMKVKLHKCREAVTSNTCEYFATWPFSTAICSFITMKGFMWSKFLRAISPEFKCPLLPMNYTLTNGTLDLSLGETMAHINIAGNVWDTEVEFYDQDKELFSCVKALVLINRVNIKDR</sequence>
<gene>
    <name evidence="2" type="primary">LOC113215853</name>
</gene>
<organism evidence="1 2">
    <name type="scientific">Frankliniella occidentalis</name>
    <name type="common">Western flower thrips</name>
    <name type="synonym">Euthrips occidentalis</name>
    <dbReference type="NCBI Taxonomy" id="133901"/>
    <lineage>
        <taxon>Eukaryota</taxon>
        <taxon>Metazoa</taxon>
        <taxon>Ecdysozoa</taxon>
        <taxon>Arthropoda</taxon>
        <taxon>Hexapoda</taxon>
        <taxon>Insecta</taxon>
        <taxon>Pterygota</taxon>
        <taxon>Neoptera</taxon>
        <taxon>Paraneoptera</taxon>
        <taxon>Thysanoptera</taxon>
        <taxon>Terebrantia</taxon>
        <taxon>Thripoidea</taxon>
        <taxon>Thripidae</taxon>
        <taxon>Frankliniella</taxon>
    </lineage>
</organism>